<name>A0A6A6Q9V6_9PEZI</name>
<dbReference type="Proteomes" id="UP000799767">
    <property type="component" value="Unassembled WGS sequence"/>
</dbReference>
<dbReference type="RefSeq" id="XP_033594766.1">
    <property type="nucleotide sequence ID" value="XM_033731331.1"/>
</dbReference>
<gene>
    <name evidence="1" type="ORF">BDY17DRAFT_25332</name>
</gene>
<reference evidence="1" key="1">
    <citation type="journal article" date="2020" name="Stud. Mycol.">
        <title>101 Dothideomycetes genomes: a test case for predicting lifestyles and emergence of pathogens.</title>
        <authorList>
            <person name="Haridas S."/>
            <person name="Albert R."/>
            <person name="Binder M."/>
            <person name="Bloem J."/>
            <person name="Labutti K."/>
            <person name="Salamov A."/>
            <person name="Andreopoulos B."/>
            <person name="Baker S."/>
            <person name="Barry K."/>
            <person name="Bills G."/>
            <person name="Bluhm B."/>
            <person name="Cannon C."/>
            <person name="Castanera R."/>
            <person name="Culley D."/>
            <person name="Daum C."/>
            <person name="Ezra D."/>
            <person name="Gonzalez J."/>
            <person name="Henrissat B."/>
            <person name="Kuo A."/>
            <person name="Liang C."/>
            <person name="Lipzen A."/>
            <person name="Lutzoni F."/>
            <person name="Magnuson J."/>
            <person name="Mondo S."/>
            <person name="Nolan M."/>
            <person name="Ohm R."/>
            <person name="Pangilinan J."/>
            <person name="Park H.-J."/>
            <person name="Ramirez L."/>
            <person name="Alfaro M."/>
            <person name="Sun H."/>
            <person name="Tritt A."/>
            <person name="Yoshinaga Y."/>
            <person name="Zwiers L.-H."/>
            <person name="Turgeon B."/>
            <person name="Goodwin S."/>
            <person name="Spatafora J."/>
            <person name="Crous P."/>
            <person name="Grigoriev I."/>
        </authorList>
    </citation>
    <scope>NUCLEOTIDE SEQUENCE</scope>
    <source>
        <strain evidence="1">CBS 113389</strain>
    </source>
</reference>
<proteinExistence type="predicted"/>
<protein>
    <submittedName>
        <fullName evidence="1">Uncharacterized protein</fullName>
    </submittedName>
</protein>
<evidence type="ECO:0000313" key="2">
    <source>
        <dbReference type="Proteomes" id="UP000799767"/>
    </source>
</evidence>
<dbReference type="GeneID" id="54472333"/>
<keyword evidence="2" id="KW-1185">Reference proteome</keyword>
<evidence type="ECO:0000313" key="1">
    <source>
        <dbReference type="EMBL" id="KAF2488197.1"/>
    </source>
</evidence>
<sequence length="194" mass="21981">MASTSKWPRPPKALTSNDQLFSRYNRRYRALHRHKLDRLSTSYSLRSLQYAFSTTTTWKICTHLRRISGSHTPDVSSAGMAHDFNAAKAVASAHYHSPPFPPAAQHRRPIGRQQFIVCFQAWTRRIGCLSVGHFQQCNRPPSSCITIRFREILLPSASRPSLASPSSLERASTLPGRGYLSLTHLTFEDFRLVT</sequence>
<dbReference type="AlphaFoldDB" id="A0A6A6Q9V6"/>
<dbReference type="EMBL" id="MU001631">
    <property type="protein sequence ID" value="KAF2488197.1"/>
    <property type="molecule type" value="Genomic_DNA"/>
</dbReference>
<organism evidence="1 2">
    <name type="scientific">Neohortaea acidophila</name>
    <dbReference type="NCBI Taxonomy" id="245834"/>
    <lineage>
        <taxon>Eukaryota</taxon>
        <taxon>Fungi</taxon>
        <taxon>Dikarya</taxon>
        <taxon>Ascomycota</taxon>
        <taxon>Pezizomycotina</taxon>
        <taxon>Dothideomycetes</taxon>
        <taxon>Dothideomycetidae</taxon>
        <taxon>Mycosphaerellales</taxon>
        <taxon>Teratosphaeriaceae</taxon>
        <taxon>Neohortaea</taxon>
    </lineage>
</organism>
<accession>A0A6A6Q9V6</accession>